<protein>
    <submittedName>
        <fullName evidence="2">ADP-ribosylation factor-like protein 6-interacting protein 4</fullName>
    </submittedName>
</protein>
<reference evidence="2" key="1">
    <citation type="submission" date="2017-02" db="UniProtKB">
        <authorList>
            <consortium name="WormBaseParasite"/>
        </authorList>
    </citation>
    <scope>IDENTIFICATION</scope>
</reference>
<evidence type="ECO:0000313" key="2">
    <source>
        <dbReference type="WBParaSite" id="MCOS_0000843801-mRNA-1"/>
    </source>
</evidence>
<dbReference type="WBParaSite" id="MCOS_0000843801-mRNA-1">
    <property type="protein sequence ID" value="MCOS_0000843801-mRNA-1"/>
    <property type="gene ID" value="MCOS_0000843801"/>
</dbReference>
<feature type="coiled-coil region" evidence="1">
    <location>
        <begin position="142"/>
        <end position="169"/>
    </location>
</feature>
<accession>A0A0R3UL98</accession>
<sequence length="199" mass="22554">LSRRVKINQAVSRQLYPSANYQTRDSHRSRTYSESRGHVTAEIDGLLDDLDRMKHRESLNQVGMTRWSSLGTVGAEGGRYTTTLTRRHMKRGGGREPVDIYLKKPTASGLSKVDLLSVDNRGNTRASAGHSPVTLHVDSRNADREQRLMDELIETRRELQRTRSMMSEDGKRGLNYGSTLKVPVNAGSTRNINIRWVYQ</sequence>
<organism evidence="2">
    <name type="scientific">Mesocestoides corti</name>
    <name type="common">Flatworm</name>
    <dbReference type="NCBI Taxonomy" id="53468"/>
    <lineage>
        <taxon>Eukaryota</taxon>
        <taxon>Metazoa</taxon>
        <taxon>Spiralia</taxon>
        <taxon>Lophotrochozoa</taxon>
        <taxon>Platyhelminthes</taxon>
        <taxon>Cestoda</taxon>
        <taxon>Eucestoda</taxon>
        <taxon>Cyclophyllidea</taxon>
        <taxon>Mesocestoididae</taxon>
        <taxon>Mesocestoides</taxon>
    </lineage>
</organism>
<keyword evidence="1" id="KW-0175">Coiled coil</keyword>
<dbReference type="AlphaFoldDB" id="A0A0R3UL98"/>
<proteinExistence type="predicted"/>
<evidence type="ECO:0000256" key="1">
    <source>
        <dbReference type="SAM" id="Coils"/>
    </source>
</evidence>
<name>A0A0R3UL98_MESCO</name>